<sequence>MVKVAEANHTVYTLRDPITFDVKYVGRTKNPKVRKLNHRLTPGKENLVFTPEKSKLNYPQARGLEQILFNKYGGIDKLLNKIRPIKLKNPNYSQYIKEAIKIFKQGEN</sequence>
<dbReference type="EMBL" id="JARUJP010000009">
    <property type="protein sequence ID" value="MDW8801460.1"/>
    <property type="molecule type" value="Genomic_DNA"/>
</dbReference>
<protein>
    <recommendedName>
        <fullName evidence="3">GIY-YIG domain-containing protein</fullName>
    </recommendedName>
</protein>
<accession>A0ABU4JTI8</accession>
<evidence type="ECO:0008006" key="3">
    <source>
        <dbReference type="Google" id="ProtNLM"/>
    </source>
</evidence>
<keyword evidence="2" id="KW-1185">Reference proteome</keyword>
<name>A0ABU4JTI8_9CLOT</name>
<dbReference type="RefSeq" id="WP_318798039.1">
    <property type="nucleotide sequence ID" value="NZ_JARUJP010000009.1"/>
</dbReference>
<evidence type="ECO:0000313" key="2">
    <source>
        <dbReference type="Proteomes" id="UP001281656"/>
    </source>
</evidence>
<dbReference type="Proteomes" id="UP001281656">
    <property type="component" value="Unassembled WGS sequence"/>
</dbReference>
<gene>
    <name evidence="1" type="ORF">P8V03_09865</name>
</gene>
<proteinExistence type="predicted"/>
<organism evidence="1 2">
    <name type="scientific">Clostridium tanneri</name>
    <dbReference type="NCBI Taxonomy" id="3037988"/>
    <lineage>
        <taxon>Bacteria</taxon>
        <taxon>Bacillati</taxon>
        <taxon>Bacillota</taxon>
        <taxon>Clostridia</taxon>
        <taxon>Eubacteriales</taxon>
        <taxon>Clostridiaceae</taxon>
        <taxon>Clostridium</taxon>
    </lineage>
</organism>
<reference evidence="1 2" key="1">
    <citation type="submission" date="2023-04" db="EMBL/GenBank/DDBJ databases">
        <title>Clostridium tannerae sp. nov., isolated from the fecal material of an alpaca.</title>
        <authorList>
            <person name="Miller S."/>
            <person name="Hendry M."/>
            <person name="King J."/>
            <person name="Sankaranarayanan K."/>
            <person name="Lawson P.A."/>
        </authorList>
    </citation>
    <scope>NUCLEOTIDE SEQUENCE [LARGE SCALE GENOMIC DNA]</scope>
    <source>
        <strain evidence="1 2">A1-XYC3</strain>
    </source>
</reference>
<evidence type="ECO:0000313" key="1">
    <source>
        <dbReference type="EMBL" id="MDW8801460.1"/>
    </source>
</evidence>
<comment type="caution">
    <text evidence="1">The sequence shown here is derived from an EMBL/GenBank/DDBJ whole genome shotgun (WGS) entry which is preliminary data.</text>
</comment>